<proteinExistence type="predicted"/>
<organism evidence="1 2">
    <name type="scientific">Clostridium carboxidivorans P7</name>
    <dbReference type="NCBI Taxonomy" id="536227"/>
    <lineage>
        <taxon>Bacteria</taxon>
        <taxon>Bacillati</taxon>
        <taxon>Bacillota</taxon>
        <taxon>Clostridia</taxon>
        <taxon>Eubacteriales</taxon>
        <taxon>Clostridiaceae</taxon>
        <taxon>Clostridium</taxon>
    </lineage>
</organism>
<dbReference type="Pfam" id="PF20648">
    <property type="entry name" value="DUF6809"/>
    <property type="match status" value="1"/>
</dbReference>
<dbReference type="Proteomes" id="UP000004198">
    <property type="component" value="Unassembled WGS sequence"/>
</dbReference>
<accession>C6PZZ0</accession>
<dbReference type="InterPro" id="IPR049215">
    <property type="entry name" value="DUF6809"/>
</dbReference>
<name>C6PZZ0_9CLOT</name>
<dbReference type="RefSeq" id="WP_007063242.1">
    <property type="nucleotide sequence ID" value="NZ_CP011804.1"/>
</dbReference>
<dbReference type="KEGG" id="cck:Ccar_25855"/>
<comment type="caution">
    <text evidence="1">The sequence shown here is derived from an EMBL/GenBank/DDBJ whole genome shotgun (WGS) entry which is preliminary data.</text>
</comment>
<dbReference type="PATRIC" id="fig|536227.13.peg.1"/>
<dbReference type="EMBL" id="ACVI01000103">
    <property type="protein sequence ID" value="EET85200.1"/>
    <property type="molecule type" value="Genomic_DNA"/>
</dbReference>
<protein>
    <submittedName>
        <fullName evidence="1">Uncharacterized protein</fullName>
    </submittedName>
</protein>
<sequence length="104" mass="12035">MMNNNLKKVINGAMELAYQNSVENDGYRLDQNEELKKADDKISDLLNEIKMILPEEKRNLITELEDAETNLICMTMRNGFKLGVVSGFTQLEFLKEYGVRLLYL</sequence>
<evidence type="ECO:0000313" key="2">
    <source>
        <dbReference type="Proteomes" id="UP000004198"/>
    </source>
</evidence>
<gene>
    <name evidence="1" type="ORF">CcarbDRAFT_4357</name>
</gene>
<keyword evidence="2" id="KW-1185">Reference proteome</keyword>
<dbReference type="AlphaFoldDB" id="C6PZZ0"/>
<reference evidence="1 2" key="1">
    <citation type="submission" date="2009-06" db="EMBL/GenBank/DDBJ databases">
        <title>The draft genome of Clostridium carboxidivorans P7.</title>
        <authorList>
            <consortium name="US DOE Joint Genome Institute (JGI-PGF)"/>
            <person name="Lucas S."/>
            <person name="Copeland A."/>
            <person name="Lapidus A."/>
            <person name="Glavina del Rio T."/>
            <person name="Tice H."/>
            <person name="Bruce D."/>
            <person name="Goodwin L."/>
            <person name="Pitluck S."/>
            <person name="Larimer F."/>
            <person name="Land M.L."/>
            <person name="Hauser L."/>
            <person name="Hemme C.L."/>
        </authorList>
    </citation>
    <scope>NUCLEOTIDE SEQUENCE [LARGE SCALE GENOMIC DNA]</scope>
    <source>
        <strain evidence="1 2">P7</strain>
    </source>
</reference>
<evidence type="ECO:0000313" key="1">
    <source>
        <dbReference type="EMBL" id="EET85200.1"/>
    </source>
</evidence>